<comment type="caution">
    <text evidence="2">The sequence shown here is derived from an EMBL/GenBank/DDBJ whole genome shotgun (WGS) entry which is preliminary data.</text>
</comment>
<name>A0A397IQ78_9GLOM</name>
<feature type="region of interest" description="Disordered" evidence="1">
    <location>
        <begin position="62"/>
        <end position="87"/>
    </location>
</feature>
<accession>A0A397IQ78</accession>
<dbReference type="EMBL" id="PQFF01000195">
    <property type="protein sequence ID" value="RHZ75886.1"/>
    <property type="molecule type" value="Genomic_DNA"/>
</dbReference>
<dbReference type="Proteomes" id="UP000266861">
    <property type="component" value="Unassembled WGS sequence"/>
</dbReference>
<feature type="region of interest" description="Disordered" evidence="1">
    <location>
        <begin position="139"/>
        <end position="162"/>
    </location>
</feature>
<reference evidence="2 3" key="1">
    <citation type="submission" date="2018-08" db="EMBL/GenBank/DDBJ databases">
        <title>Genome and evolution of the arbuscular mycorrhizal fungus Diversispora epigaea (formerly Glomus versiforme) and its bacterial endosymbionts.</title>
        <authorList>
            <person name="Sun X."/>
            <person name="Fei Z."/>
            <person name="Harrison M."/>
        </authorList>
    </citation>
    <scope>NUCLEOTIDE SEQUENCE [LARGE SCALE GENOMIC DNA]</scope>
    <source>
        <strain evidence="2 3">IT104</strain>
    </source>
</reference>
<evidence type="ECO:0000313" key="2">
    <source>
        <dbReference type="EMBL" id="RHZ75886.1"/>
    </source>
</evidence>
<dbReference type="AlphaFoldDB" id="A0A397IQ78"/>
<keyword evidence="3" id="KW-1185">Reference proteome</keyword>
<sequence>MIFPFAVAEKIFSSKQMVYQPRSPSPSQSLFSTNEGHGWLRRRKYDDEVSVVSETLESPLPARFPRTQSQLLQSPESTPVSANKVFPSDKLNQSSYLNQSSQINQSNQLNQSNKPIPTSLASVGSSFQKLSLQTSLANQAKDSSTIQTPMGVPGGSGGSLSREAVKNTSRINNPFVRSQTPYPFRSQVQGFGSTPLQPMETSPIPSINSSSTGGFTGGNPVTSSGGSVIGGGSVFGGGSVIGGGSVGGGGSIIGSANRMSNQNFSVNTNIYGFDTSGVVNSVMSPSRKIEKNKIDTALVQSTPYPKPRQQPISTVTPKKNHIPYQ</sequence>
<proteinExistence type="predicted"/>
<gene>
    <name evidence="2" type="ORF">Glove_208g64</name>
</gene>
<evidence type="ECO:0000256" key="1">
    <source>
        <dbReference type="SAM" id="MobiDB-lite"/>
    </source>
</evidence>
<feature type="compositionally biased region" description="Polar residues" evidence="1">
    <location>
        <begin position="139"/>
        <end position="148"/>
    </location>
</feature>
<evidence type="ECO:0000313" key="3">
    <source>
        <dbReference type="Proteomes" id="UP000266861"/>
    </source>
</evidence>
<feature type="region of interest" description="Disordered" evidence="1">
    <location>
        <begin position="298"/>
        <end position="325"/>
    </location>
</feature>
<protein>
    <submittedName>
        <fullName evidence="2">Uncharacterized protein</fullName>
    </submittedName>
</protein>
<organism evidence="2 3">
    <name type="scientific">Diversispora epigaea</name>
    <dbReference type="NCBI Taxonomy" id="1348612"/>
    <lineage>
        <taxon>Eukaryota</taxon>
        <taxon>Fungi</taxon>
        <taxon>Fungi incertae sedis</taxon>
        <taxon>Mucoromycota</taxon>
        <taxon>Glomeromycotina</taxon>
        <taxon>Glomeromycetes</taxon>
        <taxon>Diversisporales</taxon>
        <taxon>Diversisporaceae</taxon>
        <taxon>Diversispora</taxon>
    </lineage>
</organism>
<feature type="compositionally biased region" description="Polar residues" evidence="1">
    <location>
        <begin position="66"/>
        <end position="81"/>
    </location>
</feature>